<evidence type="ECO:0000256" key="4">
    <source>
        <dbReference type="ARBA" id="ARBA00022833"/>
    </source>
</evidence>
<dbReference type="InterPro" id="IPR056767">
    <property type="entry name" value="C2H2-Znf_KIN17"/>
</dbReference>
<proteinExistence type="inferred from homology"/>
<dbReference type="Gene3D" id="2.30.30.140">
    <property type="match status" value="1"/>
</dbReference>
<feature type="coiled-coil region" evidence="5">
    <location>
        <begin position="149"/>
        <end position="183"/>
    </location>
</feature>
<dbReference type="FunCoup" id="T0QLP9">
    <property type="interactions" value="352"/>
</dbReference>
<dbReference type="GO" id="GO:0006260">
    <property type="term" value="P:DNA replication"/>
    <property type="evidence" value="ECO:0007669"/>
    <property type="project" value="TreeGrafter"/>
</dbReference>
<keyword evidence="2" id="KW-0479">Metal-binding</keyword>
<dbReference type="InterPro" id="IPR019447">
    <property type="entry name" value="DNA/RNA-bd_Kin17_WH-like_dom"/>
</dbReference>
<evidence type="ECO:0000256" key="5">
    <source>
        <dbReference type="SAM" id="Coils"/>
    </source>
</evidence>
<dbReference type="FunFam" id="2.30.30.30:FF:000021">
    <property type="entry name" value="DNA/RNA-binding protein KIN17, putative"/>
    <property type="match status" value="1"/>
</dbReference>
<dbReference type="EMBL" id="JH767153">
    <property type="protein sequence ID" value="EQC34740.1"/>
    <property type="molecule type" value="Genomic_DNA"/>
</dbReference>
<dbReference type="InterPro" id="IPR037321">
    <property type="entry name" value="KIN17-like"/>
</dbReference>
<dbReference type="Pfam" id="PF10357">
    <property type="entry name" value="WH_KIN17"/>
    <property type="match status" value="1"/>
</dbReference>
<dbReference type="VEuPathDB" id="FungiDB:SDRG_07553"/>
<dbReference type="Pfam" id="PF25095">
    <property type="entry name" value="C2H2-zf_KIN17"/>
    <property type="match status" value="1"/>
</dbReference>
<dbReference type="AlphaFoldDB" id="T0QLP9"/>
<reference evidence="8 9" key="1">
    <citation type="submission" date="2012-04" db="EMBL/GenBank/DDBJ databases">
        <title>The Genome Sequence of Saprolegnia declina VS20.</title>
        <authorList>
            <consortium name="The Broad Institute Genome Sequencing Platform"/>
            <person name="Russ C."/>
            <person name="Nusbaum C."/>
            <person name="Tyler B."/>
            <person name="van West P."/>
            <person name="Dieguez-Uribeondo J."/>
            <person name="de Bruijn I."/>
            <person name="Tripathy S."/>
            <person name="Jiang R."/>
            <person name="Young S.K."/>
            <person name="Zeng Q."/>
            <person name="Gargeya S."/>
            <person name="Fitzgerald M."/>
            <person name="Haas B."/>
            <person name="Abouelleil A."/>
            <person name="Alvarado L."/>
            <person name="Arachchi H.M."/>
            <person name="Berlin A."/>
            <person name="Chapman S.B."/>
            <person name="Goldberg J."/>
            <person name="Griggs A."/>
            <person name="Gujja S."/>
            <person name="Hansen M."/>
            <person name="Howarth C."/>
            <person name="Imamovic A."/>
            <person name="Larimer J."/>
            <person name="McCowen C."/>
            <person name="Montmayeur A."/>
            <person name="Murphy C."/>
            <person name="Neiman D."/>
            <person name="Pearson M."/>
            <person name="Priest M."/>
            <person name="Roberts A."/>
            <person name="Saif S."/>
            <person name="Shea T."/>
            <person name="Sisk P."/>
            <person name="Sykes S."/>
            <person name="Wortman J."/>
            <person name="Nusbaum C."/>
            <person name="Birren B."/>
        </authorList>
    </citation>
    <scope>NUCLEOTIDE SEQUENCE [LARGE SCALE GENOMIC DNA]</scope>
    <source>
        <strain evidence="8 9">VS20</strain>
    </source>
</reference>
<dbReference type="InterPro" id="IPR041330">
    <property type="entry name" value="KN17_SH3"/>
</dbReference>
<dbReference type="CDD" id="cd13155">
    <property type="entry name" value="KOW_KIN17"/>
    <property type="match status" value="1"/>
</dbReference>
<keyword evidence="9" id="KW-1185">Reference proteome</keyword>
<dbReference type="InParanoid" id="T0QLP9"/>
<accession>T0QLP9</accession>
<feature type="region of interest" description="Disordered" evidence="6">
    <location>
        <begin position="236"/>
        <end position="265"/>
    </location>
</feature>
<dbReference type="Proteomes" id="UP000030762">
    <property type="component" value="Unassembled WGS sequence"/>
</dbReference>
<dbReference type="OrthoDB" id="10266249at2759"/>
<dbReference type="Pfam" id="PF18131">
    <property type="entry name" value="KN17_SH3"/>
    <property type="match status" value="1"/>
</dbReference>
<name>T0QLP9_SAPDV</name>
<evidence type="ECO:0000313" key="8">
    <source>
        <dbReference type="EMBL" id="EQC34740.1"/>
    </source>
</evidence>
<dbReference type="FunFam" id="1.10.10.2030:FF:000001">
    <property type="entry name" value="DNA/RNA-binding protein KIN17, putative"/>
    <property type="match status" value="1"/>
</dbReference>
<keyword evidence="3" id="KW-0863">Zinc-finger</keyword>
<evidence type="ECO:0000256" key="2">
    <source>
        <dbReference type="ARBA" id="ARBA00022723"/>
    </source>
</evidence>
<protein>
    <recommendedName>
        <fullName evidence="7">C2H2-type domain-containing protein</fullName>
    </recommendedName>
</protein>
<dbReference type="eggNOG" id="KOG2837">
    <property type="taxonomic scope" value="Eukaryota"/>
</dbReference>
<feature type="compositionally biased region" description="Polar residues" evidence="6">
    <location>
        <begin position="250"/>
        <end position="262"/>
    </location>
</feature>
<evidence type="ECO:0000259" key="7">
    <source>
        <dbReference type="PROSITE" id="PS00028"/>
    </source>
</evidence>
<dbReference type="Gene3D" id="2.30.30.30">
    <property type="match status" value="1"/>
</dbReference>
<dbReference type="PANTHER" id="PTHR12805">
    <property type="entry name" value="KIN17 KIN, ANTIGENIC DETERMINANT OF RECA PROTEIN HOMOLOG"/>
    <property type="match status" value="1"/>
</dbReference>
<dbReference type="InterPro" id="IPR013087">
    <property type="entry name" value="Znf_C2H2_type"/>
</dbReference>
<dbReference type="GeneID" id="19948280"/>
<evidence type="ECO:0000256" key="6">
    <source>
        <dbReference type="SAM" id="MobiDB-lite"/>
    </source>
</evidence>
<dbReference type="InterPro" id="IPR041995">
    <property type="entry name" value="KOW_KIN17"/>
</dbReference>
<dbReference type="OMA" id="RMTDFIE"/>
<dbReference type="PROSITE" id="PS00028">
    <property type="entry name" value="ZINC_FINGER_C2H2_1"/>
    <property type="match status" value="1"/>
</dbReference>
<dbReference type="GO" id="GO:0008270">
    <property type="term" value="F:zinc ion binding"/>
    <property type="evidence" value="ECO:0007669"/>
    <property type="project" value="UniProtKB-KW"/>
</dbReference>
<dbReference type="GO" id="GO:0005634">
    <property type="term" value="C:nucleus"/>
    <property type="evidence" value="ECO:0007669"/>
    <property type="project" value="TreeGrafter"/>
</dbReference>
<organism evidence="8 9">
    <name type="scientific">Saprolegnia diclina (strain VS20)</name>
    <dbReference type="NCBI Taxonomy" id="1156394"/>
    <lineage>
        <taxon>Eukaryota</taxon>
        <taxon>Sar</taxon>
        <taxon>Stramenopiles</taxon>
        <taxon>Oomycota</taxon>
        <taxon>Saprolegniomycetes</taxon>
        <taxon>Saprolegniales</taxon>
        <taxon>Saprolegniaceae</taxon>
        <taxon>Saprolegnia</taxon>
    </lineage>
</organism>
<evidence type="ECO:0000313" key="9">
    <source>
        <dbReference type="Proteomes" id="UP000030762"/>
    </source>
</evidence>
<dbReference type="Gene3D" id="1.10.10.2030">
    <property type="entry name" value="DNA/RNA-binding protein Kin17, conserved domain"/>
    <property type="match status" value="1"/>
</dbReference>
<dbReference type="STRING" id="1156394.T0QLP9"/>
<dbReference type="GO" id="GO:0006974">
    <property type="term" value="P:DNA damage response"/>
    <property type="evidence" value="ECO:0007669"/>
    <property type="project" value="TreeGrafter"/>
</dbReference>
<dbReference type="SUPFAM" id="SSF57667">
    <property type="entry name" value="beta-beta-alpha zinc fingers"/>
    <property type="match status" value="1"/>
</dbReference>
<dbReference type="InterPro" id="IPR038254">
    <property type="entry name" value="KIN17_WH-like_sf"/>
</dbReference>
<dbReference type="Pfam" id="PF25092">
    <property type="entry name" value="SH3_KIN17_C"/>
    <property type="match status" value="1"/>
</dbReference>
<sequence length="415" mass="46708">MAKHGFLTPKAIDNRQKSKGLQKLRWYCQVCSKQCRDENGFKQHMTSDAHQRQMLIVASNPNKFIQGYSELFEAAFMANLRQRHTTKRVRAHVVYNEYIRDKNHIHMNATRWTTLSGFVQYLGKTGKCIVDETEKGWYIQYIDRDPAAMARQEELQRKHKAEMDHEERNRRFIQAQVEEARAKLGPVDKEETVEAKAWNPNEKVSLSLAPSAKKTTAAAPVSVKRSAAVAFGVDDDADKHDSATKRPATTHATQGGATSQKRSAMDAIMAEEARQRQRRDADEARTSRKDHWVAKDIVVKIVDKKVGDGAYYKKKGTVLKVIELFGADIKVHDSGDIVRVDQDDLETVIPLAGKPVKIVNGLGRGHLGTLVSINEEAFAVSVLVATGPHKGRTLDKVEYEDVCKMDEARVDPDSF</sequence>
<keyword evidence="4" id="KW-0862">Zinc</keyword>
<dbReference type="RefSeq" id="XP_008611612.1">
    <property type="nucleotide sequence ID" value="XM_008613390.1"/>
</dbReference>
<gene>
    <name evidence="8" type="ORF">SDRG_07553</name>
</gene>
<evidence type="ECO:0000256" key="3">
    <source>
        <dbReference type="ARBA" id="ARBA00022771"/>
    </source>
</evidence>
<keyword evidence="5" id="KW-0175">Coiled coil</keyword>
<feature type="domain" description="C2H2-type" evidence="7">
    <location>
        <begin position="28"/>
        <end position="50"/>
    </location>
</feature>
<evidence type="ECO:0000256" key="1">
    <source>
        <dbReference type="ARBA" id="ARBA00008517"/>
    </source>
</evidence>
<comment type="similarity">
    <text evidence="1">Belongs to the KIN17 family.</text>
</comment>
<dbReference type="SMART" id="SM01253">
    <property type="entry name" value="Kin17_mid"/>
    <property type="match status" value="1"/>
</dbReference>
<dbReference type="InterPro" id="IPR014722">
    <property type="entry name" value="Rib_uL2_dom2"/>
</dbReference>
<dbReference type="GO" id="GO:0003690">
    <property type="term" value="F:double-stranded DNA binding"/>
    <property type="evidence" value="ECO:0007669"/>
    <property type="project" value="TreeGrafter"/>
</dbReference>
<dbReference type="PANTHER" id="PTHR12805:SF0">
    <property type="entry name" value="DNA_RNA-BINDING PROTEIN KIN17"/>
    <property type="match status" value="1"/>
</dbReference>
<dbReference type="Gene3D" id="3.30.160.60">
    <property type="entry name" value="Classic Zinc Finger"/>
    <property type="match status" value="1"/>
</dbReference>
<dbReference type="InterPro" id="IPR036236">
    <property type="entry name" value="Znf_C2H2_sf"/>
</dbReference>